<dbReference type="Proteomes" id="UP001107558">
    <property type="component" value="Chromosome 1"/>
</dbReference>
<evidence type="ECO:0000313" key="2">
    <source>
        <dbReference type="Proteomes" id="UP001107558"/>
    </source>
</evidence>
<gene>
    <name evidence="1" type="ORF">PVAND_013306</name>
</gene>
<protein>
    <recommendedName>
        <fullName evidence="3">F-box domain-containing protein</fullName>
    </recommendedName>
</protein>
<dbReference type="OrthoDB" id="7789543at2759"/>
<name>A0A9J6CPA6_POLVA</name>
<reference evidence="1" key="1">
    <citation type="submission" date="2021-03" db="EMBL/GenBank/DDBJ databases">
        <title>Chromosome level genome of the anhydrobiotic midge Polypedilum vanderplanki.</title>
        <authorList>
            <person name="Yoshida Y."/>
            <person name="Kikawada T."/>
            <person name="Gusev O."/>
        </authorList>
    </citation>
    <scope>NUCLEOTIDE SEQUENCE</scope>
    <source>
        <strain evidence="1">NIAS01</strain>
        <tissue evidence="1">Whole body or cell culture</tissue>
    </source>
</reference>
<dbReference type="InterPro" id="IPR032675">
    <property type="entry name" value="LRR_dom_sf"/>
</dbReference>
<dbReference type="EMBL" id="JADBJN010000001">
    <property type="protein sequence ID" value="KAG5684057.1"/>
    <property type="molecule type" value="Genomic_DNA"/>
</dbReference>
<proteinExistence type="predicted"/>
<organism evidence="1 2">
    <name type="scientific">Polypedilum vanderplanki</name>
    <name type="common">Sleeping chironomid midge</name>
    <dbReference type="NCBI Taxonomy" id="319348"/>
    <lineage>
        <taxon>Eukaryota</taxon>
        <taxon>Metazoa</taxon>
        <taxon>Ecdysozoa</taxon>
        <taxon>Arthropoda</taxon>
        <taxon>Hexapoda</taxon>
        <taxon>Insecta</taxon>
        <taxon>Pterygota</taxon>
        <taxon>Neoptera</taxon>
        <taxon>Endopterygota</taxon>
        <taxon>Diptera</taxon>
        <taxon>Nematocera</taxon>
        <taxon>Chironomoidea</taxon>
        <taxon>Chironomidae</taxon>
        <taxon>Chironominae</taxon>
        <taxon>Polypedilum</taxon>
        <taxon>Polypedilum</taxon>
    </lineage>
</organism>
<evidence type="ECO:0008006" key="3">
    <source>
        <dbReference type="Google" id="ProtNLM"/>
    </source>
</evidence>
<comment type="caution">
    <text evidence="1">The sequence shown here is derived from an EMBL/GenBank/DDBJ whole genome shotgun (WGS) entry which is preliminary data.</text>
</comment>
<sequence>MDISKIYGDLKVLPTEILIKIFTLVGNRYYLSLVNSEFYDIVCKIEENKFQLKLIDIDDDEEKFKSIINSRRVFDEVKLMDIRSNENHVTDRMREIFTKYGNDIKKINFYNSKLPESQFIDILSMNKHLQTLILYDVDFSITEKENVELMLPELKTLKTYLCNFIIPRIIFRFPKDTLEHLSINNCILDQQTFGRILQNQQRIKQLEIDPYNVDPAQMSELKLEKLKLLSKRHVKQILQSQQQLITLDLERAHIGDSEFMDICKMTQLKSLRLWIDRISWEKLDNLMKLNKLEELALTYDRLEVEYVTMLSKVPLISITTLKIEFPKLKMLTESFIAISINCPNIKTLVINGQSIGVIGTIVQYFKNLETLNFECDSDSVKVVNFPITDIYNEKLKRLRIFDNQFNNPAREQFQSQLTLICLIMQSMPNLEQLELVNTISLELDDLANILACNRKLSQFRIEDISINLKFDKMMADMIKRCNGNLNYFEFNKIAVEIDENSLRQIMDNKFAFINCRDWKNQVILRNCQWSPIENEIDI</sequence>
<dbReference type="SUPFAM" id="SSF52047">
    <property type="entry name" value="RNI-like"/>
    <property type="match status" value="1"/>
</dbReference>
<dbReference type="AlphaFoldDB" id="A0A9J6CPA6"/>
<dbReference type="Gene3D" id="3.80.10.10">
    <property type="entry name" value="Ribonuclease Inhibitor"/>
    <property type="match status" value="2"/>
</dbReference>
<evidence type="ECO:0000313" key="1">
    <source>
        <dbReference type="EMBL" id="KAG5684057.1"/>
    </source>
</evidence>
<keyword evidence="2" id="KW-1185">Reference proteome</keyword>
<accession>A0A9J6CPA6</accession>